<evidence type="ECO:0000256" key="5">
    <source>
        <dbReference type="ARBA" id="ARBA00022723"/>
    </source>
</evidence>
<keyword evidence="4" id="KW-0964">Secreted</keyword>
<feature type="binding site" evidence="11">
    <location>
        <position position="210"/>
    </location>
    <ligand>
        <name>Fe cation</name>
        <dbReference type="ChEBI" id="CHEBI:24875"/>
        <label>2</label>
    </ligand>
</feature>
<evidence type="ECO:0000256" key="11">
    <source>
        <dbReference type="PIRSR" id="PIRSR000898-1"/>
    </source>
</evidence>
<comment type="subcellular location">
    <subcellularLocation>
        <location evidence="2">Secreted</location>
    </subcellularLocation>
</comment>
<feature type="domain" description="Calcineurin-like phosphoesterase" evidence="12">
    <location>
        <begin position="41"/>
        <end position="248"/>
    </location>
</feature>
<evidence type="ECO:0000256" key="1">
    <source>
        <dbReference type="ARBA" id="ARBA00000032"/>
    </source>
</evidence>
<keyword evidence="8" id="KW-0862">Zinc</keyword>
<feature type="binding site" evidence="11">
    <location>
        <position position="117"/>
    </location>
    <ligand>
        <name>Fe cation</name>
        <dbReference type="ChEBI" id="CHEBI:24875"/>
        <label>2</label>
    </ligand>
</feature>
<proteinExistence type="inferred from homology"/>
<dbReference type="OMA" id="ILETTWA"/>
<keyword evidence="10 11" id="KW-0408">Iron</keyword>
<feature type="binding site" evidence="11">
    <location>
        <position position="245"/>
    </location>
    <ligand>
        <name>Fe cation</name>
        <dbReference type="ChEBI" id="CHEBI:24875"/>
        <label>2</label>
    </ligand>
</feature>
<feature type="binding site" evidence="11">
    <location>
        <position position="82"/>
    </location>
    <ligand>
        <name>Fe cation</name>
        <dbReference type="ChEBI" id="CHEBI:24875"/>
        <label>1</label>
    </ligand>
</feature>
<evidence type="ECO:0000313" key="13">
    <source>
        <dbReference type="EMBL" id="KMZ58382.1"/>
    </source>
</evidence>
<dbReference type="GO" id="GO:0005576">
    <property type="term" value="C:extracellular region"/>
    <property type="evidence" value="ECO:0007669"/>
    <property type="project" value="UniProtKB-SubCell"/>
</dbReference>
<comment type="cofactor">
    <cofactor evidence="11">
        <name>Fe cation</name>
        <dbReference type="ChEBI" id="CHEBI:24875"/>
    </cofactor>
    <text evidence="11">Binds 2 iron ions per subunit.</text>
</comment>
<evidence type="ECO:0000259" key="12">
    <source>
        <dbReference type="Pfam" id="PF00149"/>
    </source>
</evidence>
<comment type="catalytic activity">
    <reaction evidence="1 10">
        <text>a phosphate monoester + H2O = an alcohol + phosphate</text>
        <dbReference type="Rhea" id="RHEA:15017"/>
        <dbReference type="ChEBI" id="CHEBI:15377"/>
        <dbReference type="ChEBI" id="CHEBI:30879"/>
        <dbReference type="ChEBI" id="CHEBI:43474"/>
        <dbReference type="ChEBI" id="CHEBI:67140"/>
        <dbReference type="EC" id="3.1.3.2"/>
    </reaction>
</comment>
<dbReference type="InterPro" id="IPR051558">
    <property type="entry name" value="Metallophosphoesterase_PAP"/>
</dbReference>
<keyword evidence="6" id="KW-0732">Signal</keyword>
<dbReference type="GO" id="GO:0008198">
    <property type="term" value="F:ferrous iron binding"/>
    <property type="evidence" value="ECO:0000318"/>
    <property type="project" value="GO_Central"/>
</dbReference>
<comment type="caution">
    <text evidence="13">The sequence shown here is derived from an EMBL/GenBank/DDBJ whole genome shotgun (WGS) entry which is preliminary data.</text>
</comment>
<keyword evidence="9" id="KW-0325">Glycoprotein</keyword>
<feature type="binding site" evidence="11">
    <location>
        <position position="46"/>
    </location>
    <ligand>
        <name>Fe cation</name>
        <dbReference type="ChEBI" id="CHEBI:24875"/>
        <label>1</label>
    </ligand>
</feature>
<dbReference type="PANTHER" id="PTHR10161">
    <property type="entry name" value="TARTRATE-RESISTANT ACID PHOSPHATASE TYPE 5"/>
    <property type="match status" value="1"/>
</dbReference>
<accession>A0A0K9NQM1</accession>
<dbReference type="PIRSF" id="PIRSF000898">
    <property type="entry name" value="Acid_Ptase_5"/>
    <property type="match status" value="1"/>
</dbReference>
<evidence type="ECO:0000256" key="8">
    <source>
        <dbReference type="ARBA" id="ARBA00022833"/>
    </source>
</evidence>
<dbReference type="Gene3D" id="3.60.21.10">
    <property type="match status" value="1"/>
</dbReference>
<dbReference type="SUPFAM" id="SSF56300">
    <property type="entry name" value="Metallo-dependent phosphatases"/>
    <property type="match status" value="1"/>
</dbReference>
<evidence type="ECO:0000256" key="7">
    <source>
        <dbReference type="ARBA" id="ARBA00022801"/>
    </source>
</evidence>
<feature type="binding site" evidence="11">
    <location>
        <position position="79"/>
    </location>
    <ligand>
        <name>Fe cation</name>
        <dbReference type="ChEBI" id="CHEBI:24875"/>
        <label>2</label>
    </ligand>
</feature>
<name>A0A0K9NQM1_ZOSMR</name>
<dbReference type="InterPro" id="IPR029052">
    <property type="entry name" value="Metallo-depent_PP-like"/>
</dbReference>
<keyword evidence="5 11" id="KW-0479">Metal-binding</keyword>
<evidence type="ECO:0000256" key="2">
    <source>
        <dbReference type="ARBA" id="ARBA00004613"/>
    </source>
</evidence>
<comment type="similarity">
    <text evidence="3">Belongs to the metallophosphoesterase superfamily. Purple acid phosphatase family.</text>
</comment>
<evidence type="ECO:0000256" key="9">
    <source>
        <dbReference type="ARBA" id="ARBA00023180"/>
    </source>
</evidence>
<keyword evidence="7 10" id="KW-0378">Hydrolase</keyword>
<dbReference type="GO" id="GO:0008199">
    <property type="term" value="F:ferric iron binding"/>
    <property type="evidence" value="ECO:0000318"/>
    <property type="project" value="GO_Central"/>
</dbReference>
<evidence type="ECO:0000313" key="14">
    <source>
        <dbReference type="Proteomes" id="UP000036987"/>
    </source>
</evidence>
<dbReference type="InterPro" id="IPR004843">
    <property type="entry name" value="Calcineurin-like_PHP"/>
</dbReference>
<organism evidence="13 14">
    <name type="scientific">Zostera marina</name>
    <name type="common">Eelgrass</name>
    <dbReference type="NCBI Taxonomy" id="29655"/>
    <lineage>
        <taxon>Eukaryota</taxon>
        <taxon>Viridiplantae</taxon>
        <taxon>Streptophyta</taxon>
        <taxon>Embryophyta</taxon>
        <taxon>Tracheophyta</taxon>
        <taxon>Spermatophyta</taxon>
        <taxon>Magnoliopsida</taxon>
        <taxon>Liliopsida</taxon>
        <taxon>Zosteraceae</taxon>
        <taxon>Zostera</taxon>
    </lineage>
</organism>
<evidence type="ECO:0000256" key="4">
    <source>
        <dbReference type="ARBA" id="ARBA00022525"/>
    </source>
</evidence>
<dbReference type="OrthoDB" id="411211at2759"/>
<dbReference type="PANTHER" id="PTHR10161:SF14">
    <property type="entry name" value="TARTRATE-RESISTANT ACID PHOSPHATASE TYPE 5"/>
    <property type="match status" value="1"/>
</dbReference>
<dbReference type="AlphaFoldDB" id="A0A0K9NQM1"/>
<dbReference type="FunFam" id="3.60.21.10:FF:000027">
    <property type="entry name" value="Purple acid phosphatase"/>
    <property type="match status" value="1"/>
</dbReference>
<dbReference type="Pfam" id="PF00149">
    <property type="entry name" value="Metallophos"/>
    <property type="match status" value="1"/>
</dbReference>
<dbReference type="STRING" id="29655.A0A0K9NQM1"/>
<dbReference type="Proteomes" id="UP000036987">
    <property type="component" value="Unassembled WGS sequence"/>
</dbReference>
<reference evidence="14" key="1">
    <citation type="journal article" date="2016" name="Nature">
        <title>The genome of the seagrass Zostera marina reveals angiosperm adaptation to the sea.</title>
        <authorList>
            <person name="Olsen J.L."/>
            <person name="Rouze P."/>
            <person name="Verhelst B."/>
            <person name="Lin Y.-C."/>
            <person name="Bayer T."/>
            <person name="Collen J."/>
            <person name="Dattolo E."/>
            <person name="De Paoli E."/>
            <person name="Dittami S."/>
            <person name="Maumus F."/>
            <person name="Michel G."/>
            <person name="Kersting A."/>
            <person name="Lauritano C."/>
            <person name="Lohaus R."/>
            <person name="Toepel M."/>
            <person name="Tonon T."/>
            <person name="Vanneste K."/>
            <person name="Amirebrahimi M."/>
            <person name="Brakel J."/>
            <person name="Bostroem C."/>
            <person name="Chovatia M."/>
            <person name="Grimwood J."/>
            <person name="Jenkins J.W."/>
            <person name="Jueterbock A."/>
            <person name="Mraz A."/>
            <person name="Stam W.T."/>
            <person name="Tice H."/>
            <person name="Bornberg-Bauer E."/>
            <person name="Green P.J."/>
            <person name="Pearson G.A."/>
            <person name="Procaccini G."/>
            <person name="Duarte C.M."/>
            <person name="Schmutz J."/>
            <person name="Reusch T.B.H."/>
            <person name="Van de Peer Y."/>
        </authorList>
    </citation>
    <scope>NUCLEOTIDE SEQUENCE [LARGE SCALE GENOMIC DNA]</scope>
    <source>
        <strain evidence="14">cv. Finnish</strain>
    </source>
</reference>
<keyword evidence="14" id="KW-1185">Reference proteome</keyword>
<feature type="binding site" evidence="11">
    <location>
        <position position="247"/>
    </location>
    <ligand>
        <name>Fe cation</name>
        <dbReference type="ChEBI" id="CHEBI:24875"/>
        <label>1</label>
    </ligand>
</feature>
<gene>
    <name evidence="13" type="ORF">ZOSMA_77G00410</name>
</gene>
<feature type="binding site" evidence="11">
    <location>
        <position position="79"/>
    </location>
    <ligand>
        <name>Fe cation</name>
        <dbReference type="ChEBI" id="CHEBI:24875"/>
        <label>1</label>
    </ligand>
</feature>
<evidence type="ECO:0000256" key="10">
    <source>
        <dbReference type="PIRNR" id="PIRNR000898"/>
    </source>
</evidence>
<dbReference type="EC" id="3.1.3.2" evidence="10"/>
<dbReference type="GO" id="GO:0003993">
    <property type="term" value="F:acid phosphatase activity"/>
    <property type="evidence" value="ECO:0000318"/>
    <property type="project" value="GO_Central"/>
</dbReference>
<dbReference type="InterPro" id="IPR024927">
    <property type="entry name" value="Acid_PPase"/>
</dbReference>
<evidence type="ECO:0000256" key="6">
    <source>
        <dbReference type="ARBA" id="ARBA00022729"/>
    </source>
</evidence>
<protein>
    <recommendedName>
        <fullName evidence="10">Purple acid phosphatase</fullName>
        <ecNumber evidence="10">3.1.3.2</ecNumber>
    </recommendedName>
</protein>
<evidence type="ECO:0000256" key="3">
    <source>
        <dbReference type="ARBA" id="ARBA00008723"/>
    </source>
</evidence>
<dbReference type="CDD" id="cd07378">
    <property type="entry name" value="MPP_ACP5"/>
    <property type="match status" value="1"/>
</dbReference>
<sequence length="326" mass="37176">MGLKLDLLLIGVLVVMAGLGFSIAELQKFEHSAKADGSLSLLVVGDWGRKGNYNQSLVARQMGKIGEDLDIDFVISTGDNFYDDGLKSIDDVAFQESFTNIYTANSLQTPWYSVLGNHDYRGNVLAQLDPALQKIDSRWICLRSFILDAEVVDFFFVDTNPFEIDYWIESKHHYDWRDVAPRKNYIFNLLKDLDSALKESTANWKFVVGHHTMRSVSEHGDTEELLELLLPVLNENEVDLYINGHDHCLQHISSNDSPIQFITSGAGSKAWRDVFVPNSDKLRFFYDGQGFMSMQITETIVIFAFYDVHGNVLYKSYLNKQLRAFE</sequence>
<dbReference type="EMBL" id="LFYR01001945">
    <property type="protein sequence ID" value="KMZ58382.1"/>
    <property type="molecule type" value="Genomic_DNA"/>
</dbReference>